<organism evidence="2">
    <name type="scientific">Taylorella asinigenitalis 14/45</name>
    <dbReference type="NCBI Taxonomy" id="1091495"/>
    <lineage>
        <taxon>Bacteria</taxon>
        <taxon>Pseudomonadati</taxon>
        <taxon>Pseudomonadota</taxon>
        <taxon>Betaproteobacteria</taxon>
        <taxon>Burkholderiales</taxon>
        <taxon>Alcaligenaceae</taxon>
        <taxon>Taylorella</taxon>
    </lineage>
</organism>
<feature type="transmembrane region" description="Helical" evidence="1">
    <location>
        <begin position="109"/>
        <end position="127"/>
    </location>
</feature>
<dbReference type="BioCyc" id="TASI1091495:G13GE-945-MONOMER"/>
<dbReference type="HOGENOM" id="CLU_1844129_0_0_4"/>
<protein>
    <submittedName>
        <fullName evidence="2">Uncharacterized protein</fullName>
    </submittedName>
</protein>
<keyword evidence="1" id="KW-0472">Membrane</keyword>
<keyword evidence="1" id="KW-0812">Transmembrane</keyword>
<dbReference type="KEGG" id="tat:KUM_0950"/>
<dbReference type="RefSeq" id="WP_015551791.1">
    <property type="nucleotide sequence ID" value="NC_021033.1"/>
</dbReference>
<accession>I7IL34</accession>
<feature type="transmembrane region" description="Helical" evidence="1">
    <location>
        <begin position="56"/>
        <end position="77"/>
    </location>
</feature>
<sequence>MRVNRHGPVQHVLNFIFLYLLLCVMVTLVFALTLLFKNNFDISFNNFIRITAYTLGYIAPVMSVPAFLVSVGSFFLLEKGVSKKELMVWSAIGGVLIAAYVHLGAFLPGLWWLAGIVMGVFFYLALIRLSQNRPSPQDI</sequence>
<dbReference type="AlphaFoldDB" id="I7IL34"/>
<keyword evidence="1" id="KW-1133">Transmembrane helix</keyword>
<evidence type="ECO:0000313" key="2">
    <source>
        <dbReference type="EMBL" id="CCG19738.1"/>
    </source>
</evidence>
<proteinExistence type="predicted"/>
<reference evidence="2" key="1">
    <citation type="journal article" date="2012" name="Vet. Microbiol.">
        <title>Comparative genomic analyses of the Taylorellae.</title>
        <authorList>
            <person name="Hauser H."/>
            <person name="Richter D.C."/>
            <person name="van Tonder A."/>
            <person name="Clark L."/>
            <person name="Preston A."/>
        </authorList>
    </citation>
    <scope>NUCLEOTIDE SEQUENCE</scope>
    <source>
        <strain evidence="2">14/45</strain>
    </source>
</reference>
<feature type="transmembrane region" description="Helical" evidence="1">
    <location>
        <begin position="12"/>
        <end position="36"/>
    </location>
</feature>
<name>I7IL34_9BURK</name>
<evidence type="ECO:0000256" key="1">
    <source>
        <dbReference type="SAM" id="Phobius"/>
    </source>
</evidence>
<dbReference type="EMBL" id="HE681424">
    <property type="protein sequence ID" value="CCG19738.1"/>
    <property type="molecule type" value="Genomic_DNA"/>
</dbReference>
<feature type="transmembrane region" description="Helical" evidence="1">
    <location>
        <begin position="86"/>
        <end position="103"/>
    </location>
</feature>
<gene>
    <name evidence="2" type="ORF">KUM_0950</name>
</gene>